<dbReference type="EMBL" id="AP025314">
    <property type="protein sequence ID" value="BDD08903.1"/>
    <property type="molecule type" value="Genomic_DNA"/>
</dbReference>
<dbReference type="PANTHER" id="PTHR14969">
    <property type="entry name" value="SPHINGOSINE-1-PHOSPHATE PHOSPHOHYDROLASE"/>
    <property type="match status" value="1"/>
</dbReference>
<feature type="transmembrane region" description="Helical" evidence="1">
    <location>
        <begin position="27"/>
        <end position="49"/>
    </location>
</feature>
<keyword evidence="1" id="KW-0472">Membrane</keyword>
<evidence type="ECO:0000256" key="1">
    <source>
        <dbReference type="SAM" id="Phobius"/>
    </source>
</evidence>
<name>A0AAU9CZ11_9BACT</name>
<evidence type="ECO:0000259" key="2">
    <source>
        <dbReference type="SMART" id="SM00014"/>
    </source>
</evidence>
<dbReference type="SMART" id="SM00014">
    <property type="entry name" value="acidPPc"/>
    <property type="match status" value="1"/>
</dbReference>
<accession>A0AAU9CZ11</accession>
<dbReference type="CDD" id="cd03395">
    <property type="entry name" value="PAP2_like_4"/>
    <property type="match status" value="1"/>
</dbReference>
<feature type="transmembrane region" description="Helical" evidence="1">
    <location>
        <begin position="134"/>
        <end position="154"/>
    </location>
</feature>
<dbReference type="Pfam" id="PF01569">
    <property type="entry name" value="PAP2"/>
    <property type="match status" value="1"/>
</dbReference>
<keyword evidence="1" id="KW-0812">Transmembrane</keyword>
<protein>
    <recommendedName>
        <fullName evidence="2">Phosphatidic acid phosphatase type 2/haloperoxidase domain-containing protein</fullName>
    </recommendedName>
</protein>
<feature type="transmembrane region" description="Helical" evidence="1">
    <location>
        <begin position="56"/>
        <end position="77"/>
    </location>
</feature>
<proteinExistence type="predicted"/>
<gene>
    <name evidence="3" type="ORF">FUAX_13350</name>
</gene>
<feature type="transmembrane region" description="Helical" evidence="1">
    <location>
        <begin position="160"/>
        <end position="182"/>
    </location>
</feature>
<sequence>MLEHIINADKDLFLYLNGIHNPFWDTIMYYVTKTSTWIPFYVLLAAFVVKKFRKNSWPVFIGVALVILIADQTASGFMKGYFERLRPCHDPIIGPLVHLVKGCGGKYGFVSSHASNTFGLATFMYLIFPQERKLFRWMFLWAAIVAYSRIYVGVHYPLDILGGAWVGVVAGVIGIVVTKLILKKITKSKYGL</sequence>
<dbReference type="InterPro" id="IPR036938">
    <property type="entry name" value="PAP2/HPO_sf"/>
</dbReference>
<reference evidence="3 4" key="1">
    <citation type="submission" date="2021-12" db="EMBL/GenBank/DDBJ databases">
        <title>Genome sequencing of bacteria with rrn-lacking chromosome and rrn-plasmid.</title>
        <authorList>
            <person name="Anda M."/>
            <person name="Iwasaki W."/>
        </authorList>
    </citation>
    <scope>NUCLEOTIDE SEQUENCE [LARGE SCALE GENOMIC DNA]</scope>
    <source>
        <strain evidence="3 4">DSM 100852</strain>
    </source>
</reference>
<dbReference type="RefSeq" id="WP_338394129.1">
    <property type="nucleotide sequence ID" value="NZ_AP025314.1"/>
</dbReference>
<feature type="domain" description="Phosphatidic acid phosphatase type 2/haloperoxidase" evidence="2">
    <location>
        <begin position="60"/>
        <end position="175"/>
    </location>
</feature>
<feature type="transmembrane region" description="Helical" evidence="1">
    <location>
        <begin position="107"/>
        <end position="127"/>
    </location>
</feature>
<dbReference type="Proteomes" id="UP001348817">
    <property type="component" value="Chromosome"/>
</dbReference>
<organism evidence="3 4">
    <name type="scientific">Fulvitalea axinellae</name>
    <dbReference type="NCBI Taxonomy" id="1182444"/>
    <lineage>
        <taxon>Bacteria</taxon>
        <taxon>Pseudomonadati</taxon>
        <taxon>Bacteroidota</taxon>
        <taxon>Cytophagia</taxon>
        <taxon>Cytophagales</taxon>
        <taxon>Persicobacteraceae</taxon>
        <taxon>Fulvitalea</taxon>
    </lineage>
</organism>
<evidence type="ECO:0000313" key="3">
    <source>
        <dbReference type="EMBL" id="BDD08903.1"/>
    </source>
</evidence>
<keyword evidence="4" id="KW-1185">Reference proteome</keyword>
<evidence type="ECO:0000313" key="4">
    <source>
        <dbReference type="Proteomes" id="UP001348817"/>
    </source>
</evidence>
<dbReference type="GO" id="GO:0042392">
    <property type="term" value="F:sphingosine-1-phosphate phosphatase activity"/>
    <property type="evidence" value="ECO:0007669"/>
    <property type="project" value="TreeGrafter"/>
</dbReference>
<keyword evidence="1" id="KW-1133">Transmembrane helix</keyword>
<dbReference type="SUPFAM" id="SSF48317">
    <property type="entry name" value="Acid phosphatase/Vanadium-dependent haloperoxidase"/>
    <property type="match status" value="1"/>
</dbReference>
<dbReference type="InterPro" id="IPR000326">
    <property type="entry name" value="PAP2/HPO"/>
</dbReference>
<dbReference type="AlphaFoldDB" id="A0AAU9CZ11"/>
<dbReference type="Gene3D" id="1.20.144.10">
    <property type="entry name" value="Phosphatidic acid phosphatase type 2/haloperoxidase"/>
    <property type="match status" value="2"/>
</dbReference>
<dbReference type="KEGG" id="fax:FUAX_13350"/>
<dbReference type="PANTHER" id="PTHR14969:SF13">
    <property type="entry name" value="AT30094P"/>
    <property type="match status" value="1"/>
</dbReference>